<evidence type="ECO:0000313" key="2">
    <source>
        <dbReference type="EMBL" id="KIK42978.1"/>
    </source>
</evidence>
<evidence type="ECO:0000256" key="1">
    <source>
        <dbReference type="SAM" id="MobiDB-lite"/>
    </source>
</evidence>
<reference evidence="2 3" key="1">
    <citation type="submission" date="2014-04" db="EMBL/GenBank/DDBJ databases">
        <authorList>
            <consortium name="DOE Joint Genome Institute"/>
            <person name="Kuo A."/>
            <person name="Ruytinx J."/>
            <person name="Rineau F."/>
            <person name="Colpaert J."/>
            <person name="Kohler A."/>
            <person name="Nagy L.G."/>
            <person name="Floudas D."/>
            <person name="Copeland A."/>
            <person name="Barry K.W."/>
            <person name="Cichocki N."/>
            <person name="Veneault-Fourrey C."/>
            <person name="LaButti K."/>
            <person name="Lindquist E.A."/>
            <person name="Lipzen A."/>
            <person name="Lundell T."/>
            <person name="Morin E."/>
            <person name="Murat C."/>
            <person name="Sun H."/>
            <person name="Tunlid A."/>
            <person name="Henrissat B."/>
            <person name="Grigoriev I.V."/>
            <person name="Hibbett D.S."/>
            <person name="Martin F."/>
            <person name="Nordberg H.P."/>
            <person name="Cantor M.N."/>
            <person name="Hua S.X."/>
        </authorList>
    </citation>
    <scope>NUCLEOTIDE SEQUENCE [LARGE SCALE GENOMIC DNA]</scope>
    <source>
        <strain evidence="2 3">UH-Slu-Lm8-n1</strain>
    </source>
</reference>
<dbReference type="InParanoid" id="A0A0D0BII5"/>
<keyword evidence="3" id="KW-1185">Reference proteome</keyword>
<dbReference type="HOGENOM" id="CLU_2814160_0_0_1"/>
<protein>
    <submittedName>
        <fullName evidence="2">Uncharacterized protein</fullName>
    </submittedName>
</protein>
<accession>A0A0D0BII5</accession>
<reference evidence="3" key="2">
    <citation type="submission" date="2015-01" db="EMBL/GenBank/DDBJ databases">
        <title>Evolutionary Origins and Diversification of the Mycorrhizal Mutualists.</title>
        <authorList>
            <consortium name="DOE Joint Genome Institute"/>
            <consortium name="Mycorrhizal Genomics Consortium"/>
            <person name="Kohler A."/>
            <person name="Kuo A."/>
            <person name="Nagy L.G."/>
            <person name="Floudas D."/>
            <person name="Copeland A."/>
            <person name="Barry K.W."/>
            <person name="Cichocki N."/>
            <person name="Veneault-Fourrey C."/>
            <person name="LaButti K."/>
            <person name="Lindquist E.A."/>
            <person name="Lipzen A."/>
            <person name="Lundell T."/>
            <person name="Morin E."/>
            <person name="Murat C."/>
            <person name="Riley R."/>
            <person name="Ohm R."/>
            <person name="Sun H."/>
            <person name="Tunlid A."/>
            <person name="Henrissat B."/>
            <person name="Grigoriev I.V."/>
            <person name="Hibbett D.S."/>
            <person name="Martin F."/>
        </authorList>
    </citation>
    <scope>NUCLEOTIDE SEQUENCE [LARGE SCALE GENOMIC DNA]</scope>
    <source>
        <strain evidence="3">UH-Slu-Lm8-n1</strain>
    </source>
</reference>
<gene>
    <name evidence="2" type="ORF">CY34DRAFT_804300</name>
</gene>
<sequence length="67" mass="7195">MARGAPSCEWFDHIPPTTGTEDSKPVCRKISVCGTGISPGLSCFSNSPSIQYSDAPRQTRINQSPIL</sequence>
<dbReference type="AlphaFoldDB" id="A0A0D0BII5"/>
<name>A0A0D0BII5_9AGAM</name>
<evidence type="ECO:0000313" key="3">
    <source>
        <dbReference type="Proteomes" id="UP000054485"/>
    </source>
</evidence>
<dbReference type="EMBL" id="KN835224">
    <property type="protein sequence ID" value="KIK42978.1"/>
    <property type="molecule type" value="Genomic_DNA"/>
</dbReference>
<organism evidence="2 3">
    <name type="scientific">Suillus luteus UH-Slu-Lm8-n1</name>
    <dbReference type="NCBI Taxonomy" id="930992"/>
    <lineage>
        <taxon>Eukaryota</taxon>
        <taxon>Fungi</taxon>
        <taxon>Dikarya</taxon>
        <taxon>Basidiomycota</taxon>
        <taxon>Agaricomycotina</taxon>
        <taxon>Agaricomycetes</taxon>
        <taxon>Agaricomycetidae</taxon>
        <taxon>Boletales</taxon>
        <taxon>Suillineae</taxon>
        <taxon>Suillaceae</taxon>
        <taxon>Suillus</taxon>
    </lineage>
</organism>
<proteinExistence type="predicted"/>
<dbReference type="Proteomes" id="UP000054485">
    <property type="component" value="Unassembled WGS sequence"/>
</dbReference>
<feature type="region of interest" description="Disordered" evidence="1">
    <location>
        <begin position="1"/>
        <end position="22"/>
    </location>
</feature>